<dbReference type="SUPFAM" id="SSF46565">
    <property type="entry name" value="Chaperone J-domain"/>
    <property type="match status" value="1"/>
</dbReference>
<feature type="region of interest" description="Disordered" evidence="2">
    <location>
        <begin position="72"/>
        <end position="102"/>
    </location>
</feature>
<feature type="compositionally biased region" description="Polar residues" evidence="2">
    <location>
        <begin position="87"/>
        <end position="102"/>
    </location>
</feature>
<accession>A0A1I7KTU6</accession>
<organism evidence="3 4">
    <name type="scientific">Pontibacter akesuensis</name>
    <dbReference type="NCBI Taxonomy" id="388950"/>
    <lineage>
        <taxon>Bacteria</taxon>
        <taxon>Pseudomonadati</taxon>
        <taxon>Bacteroidota</taxon>
        <taxon>Cytophagia</taxon>
        <taxon>Cytophagales</taxon>
        <taxon>Hymenobacteraceae</taxon>
        <taxon>Pontibacter</taxon>
    </lineage>
</organism>
<protein>
    <recommendedName>
        <fullName evidence="5">DnaJ domain-containing protein</fullName>
    </recommendedName>
</protein>
<dbReference type="OrthoDB" id="965484at2"/>
<feature type="coiled-coil region" evidence="1">
    <location>
        <begin position="14"/>
        <end position="41"/>
    </location>
</feature>
<dbReference type="InterPro" id="IPR036869">
    <property type="entry name" value="J_dom_sf"/>
</dbReference>
<dbReference type="EMBL" id="FPCA01000008">
    <property type="protein sequence ID" value="SFV00883.1"/>
    <property type="molecule type" value="Genomic_DNA"/>
</dbReference>
<proteinExistence type="predicted"/>
<evidence type="ECO:0008006" key="5">
    <source>
        <dbReference type="Google" id="ProtNLM"/>
    </source>
</evidence>
<name>A0A1I7KTU6_9BACT</name>
<keyword evidence="1" id="KW-0175">Coiled coil</keyword>
<keyword evidence="4" id="KW-1185">Reference proteome</keyword>
<dbReference type="Proteomes" id="UP000182491">
    <property type="component" value="Unassembled WGS sequence"/>
</dbReference>
<dbReference type="STRING" id="388950.GCA_001611675_03189"/>
<evidence type="ECO:0000256" key="1">
    <source>
        <dbReference type="SAM" id="Coils"/>
    </source>
</evidence>
<evidence type="ECO:0000256" key="2">
    <source>
        <dbReference type="SAM" id="MobiDB-lite"/>
    </source>
</evidence>
<dbReference type="Gene3D" id="1.10.287.110">
    <property type="entry name" value="DnaJ domain"/>
    <property type="match status" value="1"/>
</dbReference>
<dbReference type="RefSeq" id="WP_068839066.1">
    <property type="nucleotide sequence ID" value="NZ_BMXC01000007.1"/>
</dbReference>
<sequence length="243" mass="27965">MSLQKYEPQPDKRLNLLEKEIAALEAELSQAEREVNTFVVQIRSRLHVQLNRLHELADLYRQQKKAKMAKRLAQKKKGKNYREPQGIQKTETGLQEKSTPATASQQELKRLYKDAIRLVHPDKFVNEEADKSERATALTVQLNDLYESGDLDELKGFYEHIISGNAMSHVAYKPGTAANPAAMLAFLQKKKQELEQALQEAKSSQLYTVLTTYPQPETFIAEVAQQFEERIKLLEKRTRKARK</sequence>
<gene>
    <name evidence="3" type="ORF">SAMN04487941_4110</name>
</gene>
<reference evidence="4" key="1">
    <citation type="submission" date="2016-10" db="EMBL/GenBank/DDBJ databases">
        <authorList>
            <person name="Varghese N."/>
        </authorList>
    </citation>
    <scope>NUCLEOTIDE SEQUENCE [LARGE SCALE GENOMIC DNA]</scope>
    <source>
        <strain evidence="4">DSM 18820</strain>
    </source>
</reference>
<dbReference type="AlphaFoldDB" id="A0A1I7KTU6"/>
<evidence type="ECO:0000313" key="3">
    <source>
        <dbReference type="EMBL" id="SFV00883.1"/>
    </source>
</evidence>
<evidence type="ECO:0000313" key="4">
    <source>
        <dbReference type="Proteomes" id="UP000182491"/>
    </source>
</evidence>